<dbReference type="AlphaFoldDB" id="A0A2S7X0I2"/>
<feature type="domain" description="Glycosyltransferase 2-like" evidence="8">
    <location>
        <begin position="4"/>
        <end position="135"/>
    </location>
</feature>
<keyword evidence="6 7" id="KW-0472">Membrane</keyword>
<dbReference type="RefSeq" id="WP_105056757.1">
    <property type="nucleotide sequence ID" value="NZ_CAWNRT010000003.1"/>
</dbReference>
<dbReference type="GO" id="GO:0005886">
    <property type="term" value="C:plasma membrane"/>
    <property type="evidence" value="ECO:0007669"/>
    <property type="project" value="TreeGrafter"/>
</dbReference>
<evidence type="ECO:0000313" key="9">
    <source>
        <dbReference type="EMBL" id="PQJ83337.1"/>
    </source>
</evidence>
<feature type="transmembrane region" description="Helical" evidence="7">
    <location>
        <begin position="216"/>
        <end position="249"/>
    </location>
</feature>
<dbReference type="CDD" id="cd04187">
    <property type="entry name" value="DPM1_like_bac"/>
    <property type="match status" value="1"/>
</dbReference>
<organism evidence="9 10">
    <name type="scientific">Aliivibrio sifiae</name>
    <dbReference type="NCBI Taxonomy" id="566293"/>
    <lineage>
        <taxon>Bacteria</taxon>
        <taxon>Pseudomonadati</taxon>
        <taxon>Pseudomonadota</taxon>
        <taxon>Gammaproteobacteria</taxon>
        <taxon>Vibrionales</taxon>
        <taxon>Vibrionaceae</taxon>
        <taxon>Aliivibrio</taxon>
    </lineage>
</organism>
<evidence type="ECO:0000313" key="10">
    <source>
        <dbReference type="Proteomes" id="UP000239263"/>
    </source>
</evidence>
<sequence>MKLSIVTTVFKSSRFIDEFYNRISKSIEALLLSNDCEIIFVNDGSPDDSLDKLKRLSEQDARIKVINLTRNFGHHAAIMAGLNHCVGKHIYLTDIDLEEPPECLVEFYREINEKHNMDADVIYGTQAIRSGKGLKKYGGKIFYRLFKSLSNVDIDDNVMTLRIMTSRYVSALLLHNEKELYLAGLFAITGFNQVARKVEKKSRGDTSYTALKRVRLFVQAIASFSSLPLVLCFYLGGTFSFLSFVYSFYLGIRIFSGTYILEGWTSLIISIWFLSGIILMALGILGIYISKIFNEVKNRPTYLVKEIYAKK</sequence>
<keyword evidence="3" id="KW-0808">Transferase</keyword>
<protein>
    <recommendedName>
        <fullName evidence="8">Glycosyltransferase 2-like domain-containing protein</fullName>
    </recommendedName>
</protein>
<dbReference type="PANTHER" id="PTHR48090">
    <property type="entry name" value="UNDECAPRENYL-PHOSPHATE 4-DEOXY-4-FORMAMIDO-L-ARABINOSE TRANSFERASE-RELATED"/>
    <property type="match status" value="1"/>
</dbReference>
<proteinExistence type="predicted"/>
<dbReference type="Gene3D" id="3.90.550.10">
    <property type="entry name" value="Spore Coat Polysaccharide Biosynthesis Protein SpsA, Chain A"/>
    <property type="match status" value="1"/>
</dbReference>
<dbReference type="Pfam" id="PF00535">
    <property type="entry name" value="Glycos_transf_2"/>
    <property type="match status" value="1"/>
</dbReference>
<evidence type="ECO:0000256" key="2">
    <source>
        <dbReference type="ARBA" id="ARBA00022676"/>
    </source>
</evidence>
<comment type="subcellular location">
    <subcellularLocation>
        <location evidence="1">Membrane</location>
        <topology evidence="1">Multi-pass membrane protein</topology>
    </subcellularLocation>
</comment>
<comment type="caution">
    <text evidence="9">The sequence shown here is derived from an EMBL/GenBank/DDBJ whole genome shotgun (WGS) entry which is preliminary data.</text>
</comment>
<dbReference type="PANTHER" id="PTHR48090:SF1">
    <property type="entry name" value="PROPHAGE BACTOPRENOL GLUCOSYL TRANSFERASE HOMOLOG"/>
    <property type="match status" value="1"/>
</dbReference>
<dbReference type="InterPro" id="IPR050256">
    <property type="entry name" value="Glycosyltransferase_2"/>
</dbReference>
<evidence type="ECO:0000256" key="7">
    <source>
        <dbReference type="SAM" id="Phobius"/>
    </source>
</evidence>
<evidence type="ECO:0000256" key="3">
    <source>
        <dbReference type="ARBA" id="ARBA00022679"/>
    </source>
</evidence>
<gene>
    <name evidence="9" type="ORF">BTO22_18285</name>
</gene>
<dbReference type="OrthoDB" id="9811884at2"/>
<keyword evidence="4 7" id="KW-0812">Transmembrane</keyword>
<dbReference type="InterPro" id="IPR001173">
    <property type="entry name" value="Glyco_trans_2-like"/>
</dbReference>
<reference evidence="9 10" key="1">
    <citation type="submission" date="2016-12" db="EMBL/GenBank/DDBJ databases">
        <title>Diversity of luminous bacteria.</title>
        <authorList>
            <person name="Yoshizawa S."/>
            <person name="Kogure K."/>
        </authorList>
    </citation>
    <scope>NUCLEOTIDE SEQUENCE [LARGE SCALE GENOMIC DNA]</scope>
    <source>
        <strain evidence="9 10">ATCC 33715</strain>
    </source>
</reference>
<dbReference type="Proteomes" id="UP000239263">
    <property type="component" value="Unassembled WGS sequence"/>
</dbReference>
<keyword evidence="2" id="KW-0328">Glycosyltransferase</keyword>
<name>A0A2S7X0I2_9GAMM</name>
<dbReference type="GO" id="GO:0016757">
    <property type="term" value="F:glycosyltransferase activity"/>
    <property type="evidence" value="ECO:0007669"/>
    <property type="project" value="UniProtKB-KW"/>
</dbReference>
<evidence type="ECO:0000259" key="8">
    <source>
        <dbReference type="Pfam" id="PF00535"/>
    </source>
</evidence>
<evidence type="ECO:0000256" key="1">
    <source>
        <dbReference type="ARBA" id="ARBA00004141"/>
    </source>
</evidence>
<evidence type="ECO:0000256" key="6">
    <source>
        <dbReference type="ARBA" id="ARBA00023136"/>
    </source>
</evidence>
<keyword evidence="5 7" id="KW-1133">Transmembrane helix</keyword>
<evidence type="ECO:0000256" key="4">
    <source>
        <dbReference type="ARBA" id="ARBA00022692"/>
    </source>
</evidence>
<accession>A0A2S7X0I2</accession>
<dbReference type="EMBL" id="MSCO01000003">
    <property type="protein sequence ID" value="PQJ83337.1"/>
    <property type="molecule type" value="Genomic_DNA"/>
</dbReference>
<evidence type="ECO:0000256" key="5">
    <source>
        <dbReference type="ARBA" id="ARBA00022989"/>
    </source>
</evidence>
<dbReference type="SUPFAM" id="SSF53448">
    <property type="entry name" value="Nucleotide-diphospho-sugar transferases"/>
    <property type="match status" value="1"/>
</dbReference>
<feature type="transmembrane region" description="Helical" evidence="7">
    <location>
        <begin position="269"/>
        <end position="289"/>
    </location>
</feature>
<dbReference type="InterPro" id="IPR029044">
    <property type="entry name" value="Nucleotide-diphossugar_trans"/>
</dbReference>